<comment type="catalytic activity">
    <reaction evidence="10">
        <text>L-leucine + 2-oxoglutarate = 4-methyl-2-oxopentanoate + L-glutamate</text>
        <dbReference type="Rhea" id="RHEA:18321"/>
        <dbReference type="ChEBI" id="CHEBI:16810"/>
        <dbReference type="ChEBI" id="CHEBI:17865"/>
        <dbReference type="ChEBI" id="CHEBI:29985"/>
        <dbReference type="ChEBI" id="CHEBI:57427"/>
        <dbReference type="EC" id="2.6.1.42"/>
    </reaction>
</comment>
<evidence type="ECO:0000256" key="3">
    <source>
        <dbReference type="ARBA" id="ARBA00022576"/>
    </source>
</evidence>
<dbReference type="Proteomes" id="UP000001940">
    <property type="component" value="Chromosome V"/>
</dbReference>
<dbReference type="EC" id="2.6.1.42" evidence="10"/>
<dbReference type="AlphaFoldDB" id="Q9XXD8"/>
<dbReference type="EMBL" id="BX284605">
    <property type="protein sequence ID" value="CAA19519.1"/>
    <property type="molecule type" value="Genomic_DNA"/>
</dbReference>
<keyword evidence="12" id="KW-1185">Reference proteome</keyword>
<evidence type="ECO:0000256" key="10">
    <source>
        <dbReference type="RuleBase" id="RU004517"/>
    </source>
</evidence>
<evidence type="ECO:0000313" key="11">
    <source>
        <dbReference type="EMBL" id="CAA19519.1"/>
    </source>
</evidence>
<dbReference type="PaxDb" id="6239-Y44A6D.5"/>
<dbReference type="InterPro" id="IPR001544">
    <property type="entry name" value="Aminotrans_IV"/>
</dbReference>
<sequence>MQKISSGLLKRSFISSSLRCTHSFQYANLVVEKSTKKQRIPSDPAKLGFGRYFSDHMIDIDWDVKEGWIAPKICPFQNFSIHPAAKVLHYAIEIFEGMKAYHGVDGKIRLFRPELNMERMRRSARRSSLPDFDARQACLLIDELIRIDADIVPKTDQASLYIRPMMFATEQHIGVSESTQAKWACFTSITGSYFNYEKGIRLLADPEMVRSWKGGVGQYKMGCNYAPTIFVGKMAALHGCDQAMWLSGDNRLITEAGAMNVFMLWTNEDNELELITPPTDSGLLLPGITRQSIVELAQEMNLMKVSEKNFTMAQLSRAVHEKRVHEFFVSGTAANVGPVSEIVYCDKELDVMENLQIPTLSSKMQLHTRLNKTLSDIHFGRIEKKEWQHIVEL</sequence>
<dbReference type="STRING" id="6239.Y44A6D.5.1"/>
<evidence type="ECO:0000256" key="2">
    <source>
        <dbReference type="ARBA" id="ARBA00009320"/>
    </source>
</evidence>
<keyword evidence="3 10" id="KW-0032">Aminotransferase</keyword>
<dbReference type="Reactome" id="R-CEL-70895">
    <property type="pathway name" value="Branched-chain amino acid catabolism"/>
</dbReference>
<dbReference type="InterPro" id="IPR018300">
    <property type="entry name" value="Aminotrans_IV_CS"/>
</dbReference>
<dbReference type="CTD" id="180361"/>
<gene>
    <name evidence="11" type="ORF">CELE_Y44A6D.5</name>
    <name evidence="11 13" type="ORF">Y44A6D.5</name>
</gene>
<dbReference type="KEGG" id="cel:CELE_Y44A6D.5"/>
<proteinExistence type="inferred from homology"/>
<dbReference type="InParanoid" id="Q9XXD8"/>
<dbReference type="SMR" id="Q9XXD8"/>
<comment type="similarity">
    <text evidence="2 8">Belongs to the class-IV pyridoxal-phosphate-dependent aminotransferase family.</text>
</comment>
<keyword evidence="10" id="KW-0028">Amino-acid biosynthesis</keyword>
<accession>Q9XXD8</accession>
<dbReference type="GO" id="GO:0052655">
    <property type="term" value="F:L-valine-2-oxoglutarate transaminase activity"/>
    <property type="evidence" value="ECO:0007669"/>
    <property type="project" value="RHEA"/>
</dbReference>
<keyword evidence="6 10" id="KW-0100">Branched-chain amino acid biosynthesis</keyword>
<evidence type="ECO:0000256" key="9">
    <source>
        <dbReference type="RuleBase" id="RU004516"/>
    </source>
</evidence>
<dbReference type="GO" id="GO:0005739">
    <property type="term" value="C:mitochondrion"/>
    <property type="evidence" value="ECO:0000318"/>
    <property type="project" value="GO_Central"/>
</dbReference>
<comment type="cofactor">
    <cofactor evidence="1 9">
        <name>pyridoxal 5'-phosphate</name>
        <dbReference type="ChEBI" id="CHEBI:597326"/>
    </cofactor>
</comment>
<dbReference type="AGR" id="WB:WBGene00012855"/>
<dbReference type="OrthoDB" id="1732691at2759"/>
<keyword evidence="4 10" id="KW-0808">Transferase</keyword>
<dbReference type="NCBIfam" id="NF009897">
    <property type="entry name" value="PRK13357.1"/>
    <property type="match status" value="1"/>
</dbReference>
<dbReference type="InterPro" id="IPR036038">
    <property type="entry name" value="Aminotransferase-like"/>
</dbReference>
<dbReference type="GO" id="GO:0009099">
    <property type="term" value="P:L-valine biosynthetic process"/>
    <property type="evidence" value="ECO:0000318"/>
    <property type="project" value="GO_Central"/>
</dbReference>
<dbReference type="WormBase" id="Y44A6D.5">
    <property type="protein sequence ID" value="CE20259"/>
    <property type="gene ID" value="WBGene00012855"/>
</dbReference>
<name>Q9XXD8_CAEEL</name>
<dbReference type="GO" id="GO:0004084">
    <property type="term" value="F:branched-chain-amino-acid transaminase activity"/>
    <property type="evidence" value="ECO:0000318"/>
    <property type="project" value="GO_Central"/>
</dbReference>
<dbReference type="CDD" id="cd01557">
    <property type="entry name" value="BCAT_beta_family"/>
    <property type="match status" value="1"/>
</dbReference>
<dbReference type="SUPFAM" id="SSF56752">
    <property type="entry name" value="D-aminoacid aminotransferase-like PLP-dependent enzymes"/>
    <property type="match status" value="1"/>
</dbReference>
<dbReference type="InterPro" id="IPR043131">
    <property type="entry name" value="BCAT-like_N"/>
</dbReference>
<evidence type="ECO:0000256" key="1">
    <source>
        <dbReference type="ARBA" id="ARBA00001933"/>
    </source>
</evidence>
<dbReference type="Pfam" id="PF01063">
    <property type="entry name" value="Aminotran_4"/>
    <property type="match status" value="1"/>
</dbReference>
<dbReference type="GeneID" id="180361"/>
<evidence type="ECO:0000313" key="12">
    <source>
        <dbReference type="Proteomes" id="UP000001940"/>
    </source>
</evidence>
<evidence type="ECO:0000256" key="7">
    <source>
        <dbReference type="PIRSR" id="PIRSR006468-1"/>
    </source>
</evidence>
<dbReference type="RefSeq" id="NP_508014.1">
    <property type="nucleotide sequence ID" value="NM_075613.3"/>
</dbReference>
<evidence type="ECO:0000256" key="5">
    <source>
        <dbReference type="ARBA" id="ARBA00022898"/>
    </source>
</evidence>
<dbReference type="PIRSF" id="PIRSF006468">
    <property type="entry name" value="BCAT1"/>
    <property type="match status" value="1"/>
</dbReference>
<reference evidence="11 12" key="1">
    <citation type="journal article" date="1998" name="Science">
        <title>Genome sequence of the nematode C. elegans: a platform for investigating biology.</title>
        <authorList>
            <consortium name="The C. elegans sequencing consortium"/>
            <person name="Sulson J.E."/>
            <person name="Waterston R."/>
        </authorList>
    </citation>
    <scope>NUCLEOTIDE SEQUENCE [LARGE SCALE GENOMIC DNA]</scope>
    <source>
        <strain evidence="11 12">Bristol N2</strain>
    </source>
</reference>
<evidence type="ECO:0000256" key="4">
    <source>
        <dbReference type="ARBA" id="ARBA00022679"/>
    </source>
</evidence>
<dbReference type="UCSC" id="Y44A6D.5">
    <property type="organism name" value="c. elegans"/>
</dbReference>
<comment type="catalytic activity">
    <reaction evidence="10">
        <text>L-valine + 2-oxoglutarate = 3-methyl-2-oxobutanoate + L-glutamate</text>
        <dbReference type="Rhea" id="RHEA:24813"/>
        <dbReference type="ChEBI" id="CHEBI:11851"/>
        <dbReference type="ChEBI" id="CHEBI:16810"/>
        <dbReference type="ChEBI" id="CHEBI:29985"/>
        <dbReference type="ChEBI" id="CHEBI:57762"/>
        <dbReference type="EC" id="2.6.1.42"/>
    </reaction>
</comment>
<protein>
    <recommendedName>
        <fullName evidence="10">Branched-chain-amino-acid aminotransferase</fullName>
        <ecNumber evidence="10">2.6.1.42</ecNumber>
    </recommendedName>
</protein>
<dbReference type="FunCoup" id="Q9XXD8">
    <property type="interactions" value="372"/>
</dbReference>
<evidence type="ECO:0000256" key="8">
    <source>
        <dbReference type="RuleBase" id="RU004106"/>
    </source>
</evidence>
<evidence type="ECO:0000256" key="6">
    <source>
        <dbReference type="ARBA" id="ARBA00023304"/>
    </source>
</evidence>
<dbReference type="PROSITE" id="PS00770">
    <property type="entry name" value="AA_TRANSFER_CLASS_4"/>
    <property type="match status" value="1"/>
</dbReference>
<dbReference type="PANTHER" id="PTHR11825:SF28">
    <property type="entry name" value="BRANCHED-CHAIN-AMINO-ACID AMINOTRANSFERASE"/>
    <property type="match status" value="1"/>
</dbReference>
<dbReference type="PANTHER" id="PTHR11825">
    <property type="entry name" value="SUBGROUP IIII AMINOTRANSFERASE"/>
    <property type="match status" value="1"/>
</dbReference>
<dbReference type="Gene3D" id="3.30.470.10">
    <property type="match status" value="1"/>
</dbReference>
<feature type="modified residue" description="N6-(pyridoxal phosphate)lysine" evidence="7">
    <location>
        <position position="220"/>
    </location>
</feature>
<dbReference type="PhylomeDB" id="Q9XXD8"/>
<dbReference type="FunFam" id="3.30.470.10:FF:000018">
    <property type="entry name" value="Branched-chain-amino-acid transaminase, putative"/>
    <property type="match status" value="1"/>
</dbReference>
<dbReference type="PIR" id="T26898">
    <property type="entry name" value="T26898"/>
</dbReference>
<dbReference type="InterPro" id="IPR005786">
    <property type="entry name" value="B_amino_transII"/>
</dbReference>
<dbReference type="GO" id="GO:0052654">
    <property type="term" value="F:L-leucine-2-oxoglutarate transaminase activity"/>
    <property type="evidence" value="ECO:0007669"/>
    <property type="project" value="RHEA"/>
</dbReference>
<comment type="catalytic activity">
    <reaction evidence="10">
        <text>L-isoleucine + 2-oxoglutarate = (S)-3-methyl-2-oxopentanoate + L-glutamate</text>
        <dbReference type="Rhea" id="RHEA:24801"/>
        <dbReference type="ChEBI" id="CHEBI:16810"/>
        <dbReference type="ChEBI" id="CHEBI:29985"/>
        <dbReference type="ChEBI" id="CHEBI:35146"/>
        <dbReference type="ChEBI" id="CHEBI:58045"/>
        <dbReference type="EC" id="2.6.1.42"/>
    </reaction>
</comment>
<dbReference type="GO" id="GO:0009098">
    <property type="term" value="P:L-leucine biosynthetic process"/>
    <property type="evidence" value="ECO:0000318"/>
    <property type="project" value="GO_Central"/>
</dbReference>
<dbReference type="OMA" id="LTEVFAC"/>
<dbReference type="InterPro" id="IPR033939">
    <property type="entry name" value="BCAT_family"/>
</dbReference>
<dbReference type="GO" id="GO:0052656">
    <property type="term" value="F:L-isoleucine-2-oxoglutarate transaminase activity"/>
    <property type="evidence" value="ECO:0007669"/>
    <property type="project" value="RHEA"/>
</dbReference>
<keyword evidence="5 9" id="KW-0663">Pyridoxal phosphate</keyword>
<evidence type="ECO:0000313" key="13">
    <source>
        <dbReference type="WormBase" id="Y44A6D.5"/>
    </source>
</evidence>
<dbReference type="eggNOG" id="KOG0975">
    <property type="taxonomic scope" value="Eukaryota"/>
</dbReference>
<dbReference type="InterPro" id="IPR043132">
    <property type="entry name" value="BCAT-like_C"/>
</dbReference>
<dbReference type="Gene3D" id="3.20.10.10">
    <property type="entry name" value="D-amino Acid Aminotransferase, subunit A, domain 2"/>
    <property type="match status" value="1"/>
</dbReference>
<dbReference type="Bgee" id="WBGene00012855">
    <property type="expression patterns" value="Expressed in adult organism and 1 other cell type or tissue"/>
</dbReference>
<dbReference type="HOGENOM" id="CLU_031922_0_2_1"/>
<organism evidence="11 12">
    <name type="scientific">Caenorhabditis elegans</name>
    <dbReference type="NCBI Taxonomy" id="6239"/>
    <lineage>
        <taxon>Eukaryota</taxon>
        <taxon>Metazoa</taxon>
        <taxon>Ecdysozoa</taxon>
        <taxon>Nematoda</taxon>
        <taxon>Chromadorea</taxon>
        <taxon>Rhabditida</taxon>
        <taxon>Rhabditina</taxon>
        <taxon>Rhabditomorpha</taxon>
        <taxon>Rhabditoidea</taxon>
        <taxon>Rhabditidae</taxon>
        <taxon>Peloderinae</taxon>
        <taxon>Caenorhabditis</taxon>
    </lineage>
</organism>